<feature type="compositionally biased region" description="Low complexity" evidence="1">
    <location>
        <begin position="79"/>
        <end position="93"/>
    </location>
</feature>
<evidence type="ECO:0000313" key="4">
    <source>
        <dbReference type="Proteomes" id="UP000267804"/>
    </source>
</evidence>
<feature type="region of interest" description="Disordered" evidence="1">
    <location>
        <begin position="60"/>
        <end position="93"/>
    </location>
</feature>
<dbReference type="AlphaFoldDB" id="A0A386WPI3"/>
<feature type="transmembrane region" description="Helical" evidence="2">
    <location>
        <begin position="12"/>
        <end position="32"/>
    </location>
</feature>
<accession>A0A386WPI3</accession>
<organism evidence="3 4">
    <name type="scientific">Micromonospora tulbaghiae</name>
    <dbReference type="NCBI Taxonomy" id="479978"/>
    <lineage>
        <taxon>Bacteria</taxon>
        <taxon>Bacillati</taxon>
        <taxon>Actinomycetota</taxon>
        <taxon>Actinomycetes</taxon>
        <taxon>Micromonosporales</taxon>
        <taxon>Micromonosporaceae</taxon>
        <taxon>Micromonospora</taxon>
    </lineage>
</organism>
<evidence type="ECO:0000256" key="1">
    <source>
        <dbReference type="SAM" id="MobiDB-lite"/>
    </source>
</evidence>
<keyword evidence="2" id="KW-1133">Transmembrane helix</keyword>
<sequence>MTGERIRQAVRDWCCVLLGLGIIAHQAFILPPGKASELLIVTGMALVTGPALGGAVQLRREASGDASGSPPSPSPSPSPSSSCPPSSGAGEPS</sequence>
<dbReference type="EMBL" id="CP024087">
    <property type="protein sequence ID" value="AYF29319.1"/>
    <property type="molecule type" value="Genomic_DNA"/>
</dbReference>
<keyword evidence="2" id="KW-0812">Transmembrane</keyword>
<keyword evidence="2" id="KW-0472">Membrane</keyword>
<name>A0A386WPI3_9ACTN</name>
<gene>
    <name evidence="3" type="ORF">CSH63_17975</name>
</gene>
<evidence type="ECO:0000313" key="3">
    <source>
        <dbReference type="EMBL" id="AYF29319.1"/>
    </source>
</evidence>
<dbReference type="Proteomes" id="UP000267804">
    <property type="component" value="Chromosome"/>
</dbReference>
<reference evidence="3 4" key="1">
    <citation type="submission" date="2017-10" db="EMBL/GenBank/DDBJ databases">
        <title>Integration of genomic and chemical information greatly accelerates assignment of the full stereostructure of myelolactone, a potent inhibitor of myeloma from a marine-derived Micromonospora.</title>
        <authorList>
            <person name="Kim M.C."/>
            <person name="Machado H."/>
            <person name="Jensen P.R."/>
            <person name="Fenical W."/>
        </authorList>
    </citation>
    <scope>NUCLEOTIDE SEQUENCE [LARGE SCALE GENOMIC DNA]</scope>
    <source>
        <strain evidence="3 4">CNY-010</strain>
    </source>
</reference>
<evidence type="ECO:0000256" key="2">
    <source>
        <dbReference type="SAM" id="Phobius"/>
    </source>
</evidence>
<dbReference type="KEGG" id="mtua:CSH63_17975"/>
<proteinExistence type="predicted"/>
<protein>
    <submittedName>
        <fullName evidence="3">Uncharacterized protein</fullName>
    </submittedName>
</protein>